<name>A0ABN9LEZ4_9NEOB</name>
<keyword evidence="6" id="KW-1185">Reference proteome</keyword>
<feature type="compositionally biased region" description="Basic and acidic residues" evidence="4">
    <location>
        <begin position="77"/>
        <end position="98"/>
    </location>
</feature>
<organism evidence="5 6">
    <name type="scientific">Ranitomeya imitator</name>
    <name type="common">mimic poison frog</name>
    <dbReference type="NCBI Taxonomy" id="111125"/>
    <lineage>
        <taxon>Eukaryota</taxon>
        <taxon>Metazoa</taxon>
        <taxon>Chordata</taxon>
        <taxon>Craniata</taxon>
        <taxon>Vertebrata</taxon>
        <taxon>Euteleostomi</taxon>
        <taxon>Amphibia</taxon>
        <taxon>Batrachia</taxon>
        <taxon>Anura</taxon>
        <taxon>Neobatrachia</taxon>
        <taxon>Hyloidea</taxon>
        <taxon>Dendrobatidae</taxon>
        <taxon>Dendrobatinae</taxon>
        <taxon>Ranitomeya</taxon>
    </lineage>
</organism>
<reference evidence="5" key="1">
    <citation type="submission" date="2023-07" db="EMBL/GenBank/DDBJ databases">
        <authorList>
            <person name="Stuckert A."/>
        </authorList>
    </citation>
    <scope>NUCLEOTIDE SEQUENCE</scope>
</reference>
<feature type="compositionally biased region" description="Acidic residues" evidence="4">
    <location>
        <begin position="104"/>
        <end position="146"/>
    </location>
</feature>
<dbReference type="PANTHER" id="PTHR22745:SF0">
    <property type="entry name" value="PROTHYMOSIN ALPHA"/>
    <property type="match status" value="1"/>
</dbReference>
<comment type="similarity">
    <text evidence="2">Belongs to the pro/parathymosin family.</text>
</comment>
<evidence type="ECO:0000313" key="5">
    <source>
        <dbReference type="EMBL" id="CAJ0940345.1"/>
    </source>
</evidence>
<comment type="subcellular location">
    <subcellularLocation>
        <location evidence="1">Nucleus</location>
    </subcellularLocation>
</comment>
<evidence type="ECO:0000256" key="4">
    <source>
        <dbReference type="SAM" id="MobiDB-lite"/>
    </source>
</evidence>
<comment type="caution">
    <text evidence="5">The sequence shown here is derived from an EMBL/GenBank/DDBJ whole genome shotgun (WGS) entry which is preliminary data.</text>
</comment>
<keyword evidence="3" id="KW-0539">Nucleus</keyword>
<dbReference type="PANTHER" id="PTHR22745">
    <property type="entry name" value="PROTHYMOSIN ALPHA"/>
    <property type="match status" value="1"/>
</dbReference>
<feature type="region of interest" description="Disordered" evidence="4">
    <location>
        <begin position="77"/>
        <end position="174"/>
    </location>
</feature>
<sequence length="174" mass="19673">MRSRQPPSSFPRDALRTYPEDFETTKSSRFFKVATFCFDDCFAHSWPSLDELQETRLYFPPFTMSDTAVDASVEKATKDLKTKDREVVEETENGKEKPANGNAENEENGDDGGDNDGDEEEEVDEEDEEDEVEGDDDEGDEDDEADGATGKRAAEDDDDEDDVETKKQKKDEDD</sequence>
<evidence type="ECO:0000256" key="2">
    <source>
        <dbReference type="ARBA" id="ARBA00008032"/>
    </source>
</evidence>
<evidence type="ECO:0000313" key="6">
    <source>
        <dbReference type="Proteomes" id="UP001176940"/>
    </source>
</evidence>
<dbReference type="Proteomes" id="UP001176940">
    <property type="component" value="Unassembled WGS sequence"/>
</dbReference>
<proteinExistence type="inferred from homology"/>
<dbReference type="EMBL" id="CAUEEQ010017001">
    <property type="protein sequence ID" value="CAJ0940345.1"/>
    <property type="molecule type" value="Genomic_DNA"/>
</dbReference>
<evidence type="ECO:0000256" key="3">
    <source>
        <dbReference type="ARBA" id="ARBA00023242"/>
    </source>
</evidence>
<gene>
    <name evidence="5" type="ORF">RIMI_LOCUS8532356</name>
</gene>
<feature type="compositionally biased region" description="Basic and acidic residues" evidence="4">
    <location>
        <begin position="164"/>
        <end position="174"/>
    </location>
</feature>
<dbReference type="Pfam" id="PF03247">
    <property type="entry name" value="Prothymosin"/>
    <property type="match status" value="1"/>
</dbReference>
<accession>A0ABN9LEZ4</accession>
<dbReference type="InterPro" id="IPR004931">
    <property type="entry name" value="Pro/parathymosin"/>
</dbReference>
<evidence type="ECO:0000256" key="1">
    <source>
        <dbReference type="ARBA" id="ARBA00004123"/>
    </source>
</evidence>
<protein>
    <submittedName>
        <fullName evidence="5">Uncharacterized protein</fullName>
    </submittedName>
</protein>